<evidence type="ECO:0000256" key="2">
    <source>
        <dbReference type="ARBA" id="ARBA00022448"/>
    </source>
</evidence>
<gene>
    <name evidence="11" type="ORF">JIN84_12625</name>
</gene>
<dbReference type="RefSeq" id="WP_200351398.1">
    <property type="nucleotide sequence ID" value="NZ_BAABHZ010000006.1"/>
</dbReference>
<keyword evidence="3 8" id="KW-0812">Transmembrane</keyword>
<dbReference type="GO" id="GO:0140359">
    <property type="term" value="F:ABC-type transporter activity"/>
    <property type="evidence" value="ECO:0007669"/>
    <property type="project" value="InterPro"/>
</dbReference>
<dbReference type="PROSITE" id="PS00211">
    <property type="entry name" value="ABC_TRANSPORTER_1"/>
    <property type="match status" value="1"/>
</dbReference>
<organism evidence="11 12">
    <name type="scientific">Luteolibacter yonseiensis</name>
    <dbReference type="NCBI Taxonomy" id="1144680"/>
    <lineage>
        <taxon>Bacteria</taxon>
        <taxon>Pseudomonadati</taxon>
        <taxon>Verrucomicrobiota</taxon>
        <taxon>Verrucomicrobiia</taxon>
        <taxon>Verrucomicrobiales</taxon>
        <taxon>Verrucomicrobiaceae</taxon>
        <taxon>Luteolibacter</taxon>
    </lineage>
</organism>
<evidence type="ECO:0000259" key="10">
    <source>
        <dbReference type="PROSITE" id="PS50929"/>
    </source>
</evidence>
<evidence type="ECO:0000256" key="6">
    <source>
        <dbReference type="ARBA" id="ARBA00022989"/>
    </source>
</evidence>
<dbReference type="PANTHER" id="PTHR11384:SF59">
    <property type="entry name" value="LYSOSOMAL COBALAMIN TRANSPORTER ABCD4"/>
    <property type="match status" value="1"/>
</dbReference>
<feature type="transmembrane region" description="Helical" evidence="8">
    <location>
        <begin position="273"/>
        <end position="297"/>
    </location>
</feature>
<feature type="transmembrane region" description="Helical" evidence="8">
    <location>
        <begin position="88"/>
        <end position="107"/>
    </location>
</feature>
<proteinExistence type="predicted"/>
<feature type="transmembrane region" description="Helical" evidence="8">
    <location>
        <begin position="47"/>
        <end position="68"/>
    </location>
</feature>
<dbReference type="PROSITE" id="PS50893">
    <property type="entry name" value="ABC_TRANSPORTER_2"/>
    <property type="match status" value="1"/>
</dbReference>
<reference evidence="11" key="1">
    <citation type="submission" date="2021-01" db="EMBL/GenBank/DDBJ databases">
        <title>Modified the classification status of verrucomicrobia.</title>
        <authorList>
            <person name="Feng X."/>
        </authorList>
    </citation>
    <scope>NUCLEOTIDE SEQUENCE</scope>
    <source>
        <strain evidence="11">JCM 18052</strain>
    </source>
</reference>
<dbReference type="Proteomes" id="UP000600139">
    <property type="component" value="Unassembled WGS sequence"/>
</dbReference>
<evidence type="ECO:0000256" key="5">
    <source>
        <dbReference type="ARBA" id="ARBA00022840"/>
    </source>
</evidence>
<evidence type="ECO:0000256" key="3">
    <source>
        <dbReference type="ARBA" id="ARBA00022692"/>
    </source>
</evidence>
<dbReference type="SUPFAM" id="SSF52540">
    <property type="entry name" value="P-loop containing nucleoside triphosphate hydrolases"/>
    <property type="match status" value="1"/>
</dbReference>
<evidence type="ECO:0000256" key="7">
    <source>
        <dbReference type="ARBA" id="ARBA00023136"/>
    </source>
</evidence>
<feature type="domain" description="ABC transporter" evidence="9">
    <location>
        <begin position="372"/>
        <end position="579"/>
    </location>
</feature>
<dbReference type="GO" id="GO:0005524">
    <property type="term" value="F:ATP binding"/>
    <property type="evidence" value="ECO:0007669"/>
    <property type="project" value="UniProtKB-KW"/>
</dbReference>
<dbReference type="InterPro" id="IPR050835">
    <property type="entry name" value="ABC_transporter_sub-D"/>
</dbReference>
<comment type="subcellular location">
    <subcellularLocation>
        <location evidence="1">Cell membrane</location>
        <topology evidence="1">Multi-pass membrane protein</topology>
    </subcellularLocation>
</comment>
<keyword evidence="2" id="KW-0813">Transport</keyword>
<evidence type="ECO:0000259" key="9">
    <source>
        <dbReference type="PROSITE" id="PS50893"/>
    </source>
</evidence>
<dbReference type="GO" id="GO:0016887">
    <property type="term" value="F:ATP hydrolysis activity"/>
    <property type="evidence" value="ECO:0007669"/>
    <property type="project" value="InterPro"/>
</dbReference>
<dbReference type="InterPro" id="IPR003439">
    <property type="entry name" value="ABC_transporter-like_ATP-bd"/>
</dbReference>
<evidence type="ECO:0000313" key="12">
    <source>
        <dbReference type="Proteomes" id="UP000600139"/>
    </source>
</evidence>
<protein>
    <submittedName>
        <fullName evidence="11">ABC transporter ATP-binding protein/permease</fullName>
    </submittedName>
</protein>
<feature type="transmembrane region" description="Helical" evidence="8">
    <location>
        <begin position="164"/>
        <end position="185"/>
    </location>
</feature>
<dbReference type="AlphaFoldDB" id="A0A934R3Z1"/>
<dbReference type="Pfam" id="PF00005">
    <property type="entry name" value="ABC_tran"/>
    <property type="match status" value="1"/>
</dbReference>
<comment type="caution">
    <text evidence="11">The sequence shown here is derived from an EMBL/GenBank/DDBJ whole genome shotgun (WGS) entry which is preliminary data.</text>
</comment>
<dbReference type="InterPro" id="IPR036640">
    <property type="entry name" value="ABC1_TM_sf"/>
</dbReference>
<dbReference type="InterPro" id="IPR011527">
    <property type="entry name" value="ABC1_TM_dom"/>
</dbReference>
<feature type="domain" description="ABC transmembrane type-1" evidence="10">
    <location>
        <begin position="51"/>
        <end position="332"/>
    </location>
</feature>
<evidence type="ECO:0000256" key="8">
    <source>
        <dbReference type="SAM" id="Phobius"/>
    </source>
</evidence>
<name>A0A934R3Z1_9BACT</name>
<dbReference type="InterPro" id="IPR027417">
    <property type="entry name" value="P-loop_NTPase"/>
</dbReference>
<evidence type="ECO:0000313" key="11">
    <source>
        <dbReference type="EMBL" id="MBK1816464.1"/>
    </source>
</evidence>
<keyword evidence="5 11" id="KW-0067">ATP-binding</keyword>
<dbReference type="GO" id="GO:0005886">
    <property type="term" value="C:plasma membrane"/>
    <property type="evidence" value="ECO:0007669"/>
    <property type="project" value="UniProtKB-SubCell"/>
</dbReference>
<evidence type="ECO:0000256" key="4">
    <source>
        <dbReference type="ARBA" id="ARBA00022741"/>
    </source>
</evidence>
<dbReference type="InterPro" id="IPR017871">
    <property type="entry name" value="ABC_transporter-like_CS"/>
</dbReference>
<dbReference type="InterPro" id="IPR003593">
    <property type="entry name" value="AAA+_ATPase"/>
</dbReference>
<dbReference type="EMBL" id="JAENIK010000011">
    <property type="protein sequence ID" value="MBK1816464.1"/>
    <property type="molecule type" value="Genomic_DNA"/>
</dbReference>
<dbReference type="PANTHER" id="PTHR11384">
    <property type="entry name" value="ATP-BINDING CASSETTE, SUB-FAMILY D MEMBER"/>
    <property type="match status" value="1"/>
</dbReference>
<dbReference type="Gene3D" id="3.40.50.300">
    <property type="entry name" value="P-loop containing nucleotide triphosphate hydrolases"/>
    <property type="match status" value="1"/>
</dbReference>
<dbReference type="SUPFAM" id="SSF90123">
    <property type="entry name" value="ABC transporter transmembrane region"/>
    <property type="match status" value="1"/>
</dbReference>
<dbReference type="CDD" id="cd03223">
    <property type="entry name" value="ABCD_peroxisomal_ALDP"/>
    <property type="match status" value="1"/>
</dbReference>
<feature type="transmembrane region" description="Helical" evidence="8">
    <location>
        <begin position="191"/>
        <end position="212"/>
    </location>
</feature>
<dbReference type="SMART" id="SM00382">
    <property type="entry name" value="AAA"/>
    <property type="match status" value="1"/>
</dbReference>
<feature type="transmembrane region" description="Helical" evidence="8">
    <location>
        <begin position="309"/>
        <end position="334"/>
    </location>
</feature>
<keyword evidence="6 8" id="KW-1133">Transmembrane helix</keyword>
<keyword evidence="4" id="KW-0547">Nucleotide-binding</keyword>
<dbReference type="Gene3D" id="1.20.1560.10">
    <property type="entry name" value="ABC transporter type 1, transmembrane domain"/>
    <property type="match status" value="1"/>
</dbReference>
<dbReference type="Pfam" id="PF06472">
    <property type="entry name" value="ABC_membrane_2"/>
    <property type="match status" value="1"/>
</dbReference>
<keyword evidence="7 8" id="KW-0472">Membrane</keyword>
<accession>A0A934R3Z1</accession>
<dbReference type="PROSITE" id="PS50929">
    <property type="entry name" value="ABC_TM1F"/>
    <property type="match status" value="1"/>
</dbReference>
<keyword evidence="12" id="KW-1185">Reference proteome</keyword>
<evidence type="ECO:0000256" key="1">
    <source>
        <dbReference type="ARBA" id="ARBA00004651"/>
    </source>
</evidence>
<sequence>MDRSDSKKELLDDADDKRQTLATTRRQFWQISKAFFASERRRKARGFLISLLVLALATGAVQVLMSYAGADFMTAITRKNPTEFWHTLWKYIGTILLAIPIGVYYRWVEERLALLWREWMAQHLVKRYFNNRAYFRLLGSESVDNPDQRISEDVRNFTTSSLSFMLIALNSLVTLGSFIGVLWLISGKLVAILLVYAVAGTAISIVIGRKLVRLHYQQYEKEADFRYGLVRVRDNAESIAFYRGEKREHLDLFNRLTAAVTNMRLIIIRNRNLAFFTNSYNYLALVLPIAVVAPMYMRGEVEFGVVTQAGGAFATVLTAVSLIITQFGGLSAYLAGVQRLGSLWDELDEHDAEEQRINYEKTKQPEENSRIVKLEGLTICTPVVMRTLVEKLSFELREGQSLIIMGPSGTGKSSVLRTIAGLWPGACGLLERPAADQLMFLPQRPYMVEGCLRDQLHYPYPDRGASDEEIRDVIESVNLASVLDRVEGDLDRVADWNHMLSLGEQQRIAFARLFLRKPKFAFLDEATSALDEENQQDLYTLIKESGIGYISVGHRTTLIPFHDRMLLLDRDGSWKIENVTET</sequence>